<dbReference type="NCBIfam" id="TIGR04057">
    <property type="entry name" value="SusC_RagA_signa"/>
    <property type="match status" value="1"/>
</dbReference>
<dbReference type="SUPFAM" id="SSF56935">
    <property type="entry name" value="Porins"/>
    <property type="match status" value="1"/>
</dbReference>
<evidence type="ECO:0000256" key="6">
    <source>
        <dbReference type="ARBA" id="ARBA00023237"/>
    </source>
</evidence>
<evidence type="ECO:0000256" key="4">
    <source>
        <dbReference type="ARBA" id="ARBA00022692"/>
    </source>
</evidence>
<accession>A0A412WYQ0</accession>
<keyword evidence="6 7" id="KW-0998">Cell outer membrane</keyword>
<dbReference type="InterPro" id="IPR011662">
    <property type="entry name" value="Secretin/TonB_short_N"/>
</dbReference>
<dbReference type="SMART" id="SM00965">
    <property type="entry name" value="STN"/>
    <property type="match status" value="1"/>
</dbReference>
<keyword evidence="5 7" id="KW-0472">Membrane</keyword>
<evidence type="ECO:0000256" key="7">
    <source>
        <dbReference type="PROSITE-ProRule" id="PRU01360"/>
    </source>
</evidence>
<evidence type="ECO:0000259" key="8">
    <source>
        <dbReference type="SMART" id="SM00965"/>
    </source>
</evidence>
<keyword evidence="4 7" id="KW-0812">Transmembrane</keyword>
<feature type="domain" description="Secretin/TonB short N-terminal" evidence="8">
    <location>
        <begin position="37"/>
        <end position="88"/>
    </location>
</feature>
<proteinExistence type="inferred from homology"/>
<keyword evidence="3 7" id="KW-1134">Transmembrane beta strand</keyword>
<dbReference type="InterPro" id="IPR023997">
    <property type="entry name" value="TonB-dep_OMP_SusC/RagA_CS"/>
</dbReference>
<evidence type="ECO:0000313" key="9">
    <source>
        <dbReference type="EMBL" id="RGV32853.1"/>
    </source>
</evidence>
<evidence type="ECO:0000256" key="3">
    <source>
        <dbReference type="ARBA" id="ARBA00022452"/>
    </source>
</evidence>
<evidence type="ECO:0000256" key="5">
    <source>
        <dbReference type="ARBA" id="ARBA00023136"/>
    </source>
</evidence>
<organism evidence="9 10">
    <name type="scientific">Butyricimonas virosa</name>
    <dbReference type="NCBI Taxonomy" id="544645"/>
    <lineage>
        <taxon>Bacteria</taxon>
        <taxon>Pseudomonadati</taxon>
        <taxon>Bacteroidota</taxon>
        <taxon>Bacteroidia</taxon>
        <taxon>Bacteroidales</taxon>
        <taxon>Odoribacteraceae</taxon>
        <taxon>Butyricimonas</taxon>
    </lineage>
</organism>
<comment type="similarity">
    <text evidence="7">Belongs to the TonB-dependent receptor family.</text>
</comment>
<dbReference type="PROSITE" id="PS52016">
    <property type="entry name" value="TONB_DEPENDENT_REC_3"/>
    <property type="match status" value="1"/>
</dbReference>
<dbReference type="InterPro" id="IPR036942">
    <property type="entry name" value="Beta-barrel_TonB_sf"/>
</dbReference>
<dbReference type="Gene3D" id="2.40.170.20">
    <property type="entry name" value="TonB-dependent receptor, beta-barrel domain"/>
    <property type="match status" value="1"/>
</dbReference>
<sequence>MHLSASNLYSQQKKMDISMKNASLVDVFRYIRQNSDYTFVYDSDAVKQMKTVSLDMKNVAIEEILEQCFKGSPFVYLIEGNLVIIKEQKGEQQQAKSVRVKGFVYDTKKQPMPGVTVKIVGVSLGTATNEKGWFALDLPITKGVLEFSFVGYKNKTVEFTEKTAKDTLRITLEEEVQALDEAVVVAYGTTTKRTSTGSISVIKADEFKGIPSSSIASLLQGRVAGMDITQMSGSPGGGGTSVVIRGYNSLDVEQGRRFSNPLWVVDGVPLNSFASPVTGTNLLADINPDMIESIQILKDASAASLYGSRAANGVIIVTTKKGKKDQDAVFAVNISQSWAQLPRLPGVTIGRLENQMRLLATQRNYRAYLDPSDQTYKYPTSLKEIYETRKGSLDGNWSPFLTTSTSNGSWRQDSLNPFYNNATNFFPMYYETAKITNANIQAYGGNERMQYGLGLGFYDEGGVLKGTGYKRIDLNATMNVVPVKRFNVDLRFNATLVNRKRGTNAGGSLSSAPSIETVPGDPFELSTLLPGEGSSAWEAALENLRGTKETNRNVRLRTNFRLGYEVMEGLNITTSLSADYSIARRNYFQPSYLDKDNWSQSVGETGINLMVLNENLIAYKKKIGEEHNLSLMAGISYQYDQMEYNGGYAKNSPSDKIYYAPGSLPTHTTQTSGGTTNTVLFKHYQSDMQEKSLVSYFGRIEYNYRERYLLTLAYRRDGSSTFGAGNRWGNFPSVAAGWSFSEEPFIKDNLGWLSFGKIRASWGRSGMHFDYPYLALGVVENGLTYEGNGTLTPIFFDGLYNEELSWENTDQYDIGLDLDFFNYRLGIVLDYYYRYTDDLLMQIPLSSPNMYTKQWRNAAAISNEGLEILVKADIISKPDLYWRVSANWAKNWNRFRKSYSGFDENGWIIGKPLNGVYALQTEGYVNKQDELPVEYSNSEGWKSYTYGSSPTYYYTPGDYKYIDVNGDGIVDYNDEVYVGSALPFCSGGLVSELRWKNFDMSLSFAYQLGRHMINGLSLSYLNIGKEPFIMDIGGTKFWDEPGDNDVDYPSWQYPANTYHYYRWVDRHVEKVNWLKLKTLTIGYTLPQKWMKKVGLKEFRIFASGENLLTWDNYSGLDPETVNITTGFDNGTNYPLARKLTLGLTLKF</sequence>
<dbReference type="Pfam" id="PF13715">
    <property type="entry name" value="CarbopepD_reg_2"/>
    <property type="match status" value="1"/>
</dbReference>
<dbReference type="NCBIfam" id="TIGR04056">
    <property type="entry name" value="OMP_RagA_SusC"/>
    <property type="match status" value="1"/>
</dbReference>
<dbReference type="Gene3D" id="2.60.40.1120">
    <property type="entry name" value="Carboxypeptidase-like, regulatory domain"/>
    <property type="match status" value="1"/>
</dbReference>
<evidence type="ECO:0000313" key="10">
    <source>
        <dbReference type="Proteomes" id="UP000283589"/>
    </source>
</evidence>
<dbReference type="Pfam" id="PF07715">
    <property type="entry name" value="Plug"/>
    <property type="match status" value="1"/>
</dbReference>
<dbReference type="AlphaFoldDB" id="A0A412WYQ0"/>
<evidence type="ECO:0000256" key="1">
    <source>
        <dbReference type="ARBA" id="ARBA00004571"/>
    </source>
</evidence>
<dbReference type="Gene3D" id="2.170.130.10">
    <property type="entry name" value="TonB-dependent receptor, plug domain"/>
    <property type="match status" value="1"/>
</dbReference>
<protein>
    <submittedName>
        <fullName evidence="9">SusC/RagA family TonB-linked outer membrane protein</fullName>
    </submittedName>
</protein>
<comment type="caution">
    <text evidence="9">The sequence shown here is derived from an EMBL/GenBank/DDBJ whole genome shotgun (WGS) entry which is preliminary data.</text>
</comment>
<reference evidence="9 10" key="1">
    <citation type="submission" date="2018-08" db="EMBL/GenBank/DDBJ databases">
        <title>A genome reference for cultivated species of the human gut microbiota.</title>
        <authorList>
            <person name="Zou Y."/>
            <person name="Xue W."/>
            <person name="Luo G."/>
        </authorList>
    </citation>
    <scope>NUCLEOTIDE SEQUENCE [LARGE SCALE GENOMIC DNA]</scope>
    <source>
        <strain evidence="9 10">AF14-49</strain>
    </source>
</reference>
<dbReference type="InterPro" id="IPR012910">
    <property type="entry name" value="Plug_dom"/>
</dbReference>
<dbReference type="Pfam" id="PF07660">
    <property type="entry name" value="STN"/>
    <property type="match status" value="1"/>
</dbReference>
<dbReference type="InterPro" id="IPR037066">
    <property type="entry name" value="Plug_dom_sf"/>
</dbReference>
<comment type="subcellular location">
    <subcellularLocation>
        <location evidence="1 7">Cell outer membrane</location>
        <topology evidence="1 7">Multi-pass membrane protein</topology>
    </subcellularLocation>
</comment>
<evidence type="ECO:0000256" key="2">
    <source>
        <dbReference type="ARBA" id="ARBA00022448"/>
    </source>
</evidence>
<name>A0A412WYQ0_9BACT</name>
<dbReference type="EMBL" id="QRZA01000017">
    <property type="protein sequence ID" value="RGV32853.1"/>
    <property type="molecule type" value="Genomic_DNA"/>
</dbReference>
<dbReference type="SUPFAM" id="SSF49464">
    <property type="entry name" value="Carboxypeptidase regulatory domain-like"/>
    <property type="match status" value="1"/>
</dbReference>
<keyword evidence="2 7" id="KW-0813">Transport</keyword>
<dbReference type="InterPro" id="IPR008969">
    <property type="entry name" value="CarboxyPept-like_regulatory"/>
</dbReference>
<gene>
    <name evidence="9" type="ORF">DWW18_12730</name>
</gene>
<dbReference type="InterPro" id="IPR039426">
    <property type="entry name" value="TonB-dep_rcpt-like"/>
</dbReference>
<dbReference type="InterPro" id="IPR023996">
    <property type="entry name" value="TonB-dep_OMP_SusC/RagA"/>
</dbReference>
<dbReference type="GO" id="GO:0009279">
    <property type="term" value="C:cell outer membrane"/>
    <property type="evidence" value="ECO:0007669"/>
    <property type="project" value="UniProtKB-SubCell"/>
</dbReference>
<dbReference type="Proteomes" id="UP000283589">
    <property type="component" value="Unassembled WGS sequence"/>
</dbReference>